<reference evidence="3" key="1">
    <citation type="submission" date="2025-08" db="UniProtKB">
        <authorList>
            <consortium name="RefSeq"/>
        </authorList>
    </citation>
    <scope>IDENTIFICATION</scope>
</reference>
<proteinExistence type="predicted"/>
<dbReference type="Proteomes" id="UP000504615">
    <property type="component" value="Unplaced"/>
</dbReference>
<sequence length="112" mass="13526">MSVLRLFVGHLILGVREKQKKKFADMLQQQQKQHELQMQQLREQHELQLQQLQEQVNLLKQQPQQQQQQQQDSVPYRQNSGGRSRARWALQRGGRMTYSWRGPERRKRPGRK</sequence>
<organism evidence="2 3">
    <name type="scientific">Pogonomyrmex barbatus</name>
    <name type="common">red harvester ant</name>
    <dbReference type="NCBI Taxonomy" id="144034"/>
    <lineage>
        <taxon>Eukaryota</taxon>
        <taxon>Metazoa</taxon>
        <taxon>Ecdysozoa</taxon>
        <taxon>Arthropoda</taxon>
        <taxon>Hexapoda</taxon>
        <taxon>Insecta</taxon>
        <taxon>Pterygota</taxon>
        <taxon>Neoptera</taxon>
        <taxon>Endopterygota</taxon>
        <taxon>Hymenoptera</taxon>
        <taxon>Apocrita</taxon>
        <taxon>Aculeata</taxon>
        <taxon>Formicoidea</taxon>
        <taxon>Formicidae</taxon>
        <taxon>Myrmicinae</taxon>
        <taxon>Pogonomyrmex</taxon>
    </lineage>
</organism>
<feature type="compositionally biased region" description="Polar residues" evidence="1">
    <location>
        <begin position="72"/>
        <end position="82"/>
    </location>
</feature>
<protein>
    <submittedName>
        <fullName evidence="3">Ataxin-8-like</fullName>
    </submittedName>
</protein>
<dbReference type="RefSeq" id="XP_011635714.1">
    <property type="nucleotide sequence ID" value="XM_011637412.2"/>
</dbReference>
<feature type="region of interest" description="Disordered" evidence="1">
    <location>
        <begin position="59"/>
        <end position="112"/>
    </location>
</feature>
<feature type="compositionally biased region" description="Low complexity" evidence="1">
    <location>
        <begin position="59"/>
        <end position="71"/>
    </location>
</feature>
<accession>A0A6I9WV01</accession>
<evidence type="ECO:0000256" key="1">
    <source>
        <dbReference type="SAM" id="MobiDB-lite"/>
    </source>
</evidence>
<keyword evidence="2" id="KW-1185">Reference proteome</keyword>
<evidence type="ECO:0000313" key="3">
    <source>
        <dbReference type="RefSeq" id="XP_011635714.1"/>
    </source>
</evidence>
<evidence type="ECO:0000313" key="2">
    <source>
        <dbReference type="Proteomes" id="UP000504615"/>
    </source>
</evidence>
<dbReference type="GeneID" id="105426262"/>
<dbReference type="AlphaFoldDB" id="A0A6I9WV01"/>
<dbReference type="KEGG" id="pbar:105426262"/>
<gene>
    <name evidence="3" type="primary">LOC105426262</name>
</gene>
<name>A0A6I9WV01_9HYME</name>